<evidence type="ECO:0000313" key="2">
    <source>
        <dbReference type="Proteomes" id="UP000033647"/>
    </source>
</evidence>
<keyword evidence="2" id="KW-1185">Reference proteome</keyword>
<reference evidence="1 2" key="1">
    <citation type="submission" date="2015-03" db="EMBL/GenBank/DDBJ databases">
        <title>RNA-seq based gene annotation and comparative genomics of four Zymoseptoria species reveal species-specific pathogenicity related genes and transposable element activity.</title>
        <authorList>
            <person name="Grandaubert J."/>
            <person name="Bhattacharyya A."/>
            <person name="Stukenbrock E.H."/>
        </authorList>
    </citation>
    <scope>NUCLEOTIDE SEQUENCE [LARGE SCALE GENOMIC DNA]</scope>
    <source>
        <strain evidence="1 2">Zb18110</strain>
    </source>
</reference>
<accession>A0A0F4G8N2</accession>
<dbReference type="AlphaFoldDB" id="A0A0F4G8N2"/>
<evidence type="ECO:0000313" key="1">
    <source>
        <dbReference type="EMBL" id="KJX93372.1"/>
    </source>
</evidence>
<dbReference type="Proteomes" id="UP000033647">
    <property type="component" value="Unassembled WGS sequence"/>
</dbReference>
<sequence length="209" mass="22630">MPSAKKVEVGRVLEVEPKSKQSSRPTAQEKKEKDTALVASTGKLKMTAPMMKLFEDGQTSTLFHLGGLAVVGGLCYLSELIPADWLVERSCDFVFDDYAAPICDEAFDCATAAVIVFSGICLLISASRLITIHNTIIISQTTAKRFTLGVILLGFAGGRGTEVRKDVLRARGTGQGGEQTRLDYLFEQIVAHGVYVAGMLAFRLIDVKL</sequence>
<dbReference type="EMBL" id="LAFY01004285">
    <property type="protein sequence ID" value="KJX93372.1"/>
    <property type="molecule type" value="Genomic_DNA"/>
</dbReference>
<comment type="caution">
    <text evidence="1">The sequence shown here is derived from an EMBL/GenBank/DDBJ whole genome shotgun (WGS) entry which is preliminary data.</text>
</comment>
<proteinExistence type="predicted"/>
<gene>
    <name evidence="1" type="ORF">TI39_contig4326g00003</name>
</gene>
<protein>
    <submittedName>
        <fullName evidence="1">Uncharacterized protein</fullName>
    </submittedName>
</protein>
<organism evidence="1 2">
    <name type="scientific">Zymoseptoria brevis</name>
    <dbReference type="NCBI Taxonomy" id="1047168"/>
    <lineage>
        <taxon>Eukaryota</taxon>
        <taxon>Fungi</taxon>
        <taxon>Dikarya</taxon>
        <taxon>Ascomycota</taxon>
        <taxon>Pezizomycotina</taxon>
        <taxon>Dothideomycetes</taxon>
        <taxon>Dothideomycetidae</taxon>
        <taxon>Mycosphaerellales</taxon>
        <taxon>Mycosphaerellaceae</taxon>
        <taxon>Zymoseptoria</taxon>
    </lineage>
</organism>
<name>A0A0F4G8N2_9PEZI</name>